<dbReference type="Proteomes" id="UP001147700">
    <property type="component" value="Unassembled WGS sequence"/>
</dbReference>
<dbReference type="InterPro" id="IPR041698">
    <property type="entry name" value="Methyltransf_25"/>
</dbReference>
<evidence type="ECO:0000259" key="3">
    <source>
        <dbReference type="Pfam" id="PF21782"/>
    </source>
</evidence>
<feature type="domain" description="Methyltransferase" evidence="2">
    <location>
        <begin position="43"/>
        <end position="141"/>
    </location>
</feature>
<dbReference type="GO" id="GO:0008168">
    <property type="term" value="F:methyltransferase activity"/>
    <property type="evidence" value="ECO:0007669"/>
    <property type="project" value="UniProtKB-KW"/>
</dbReference>
<organism evidence="4 5">
    <name type="scientific">Solirubrobacter deserti</name>
    <dbReference type="NCBI Taxonomy" id="2282478"/>
    <lineage>
        <taxon>Bacteria</taxon>
        <taxon>Bacillati</taxon>
        <taxon>Actinomycetota</taxon>
        <taxon>Thermoleophilia</taxon>
        <taxon>Solirubrobacterales</taxon>
        <taxon>Solirubrobacteraceae</taxon>
        <taxon>Solirubrobacter</taxon>
    </lineage>
</organism>
<dbReference type="InterPro" id="IPR018773">
    <property type="entry name" value="MeTrfase_reg_dom_prd"/>
</dbReference>
<keyword evidence="4" id="KW-0489">Methyltransferase</keyword>
<evidence type="ECO:0000259" key="1">
    <source>
        <dbReference type="Pfam" id="PF10119"/>
    </source>
</evidence>
<dbReference type="PANTHER" id="PTHR43667:SF2">
    <property type="entry name" value="FATTY ACID C-METHYL TRANSFERASE"/>
    <property type="match status" value="1"/>
</dbReference>
<dbReference type="EMBL" id="JAPCID010000078">
    <property type="protein sequence ID" value="MDA0142195.1"/>
    <property type="molecule type" value="Genomic_DNA"/>
</dbReference>
<dbReference type="Pfam" id="PF10119">
    <property type="entry name" value="MethyTransf_Reg"/>
    <property type="match status" value="1"/>
</dbReference>
<comment type="caution">
    <text evidence="4">The sequence shown here is derived from an EMBL/GenBank/DDBJ whole genome shotgun (WGS) entry which is preliminary data.</text>
</comment>
<dbReference type="GO" id="GO:0032259">
    <property type="term" value="P:methylation"/>
    <property type="evidence" value="ECO:0007669"/>
    <property type="project" value="UniProtKB-KW"/>
</dbReference>
<dbReference type="SUPFAM" id="SSF53335">
    <property type="entry name" value="S-adenosyl-L-methionine-dependent methyltransferases"/>
    <property type="match status" value="1"/>
</dbReference>
<keyword evidence="4" id="KW-0808">Transferase</keyword>
<dbReference type="InterPro" id="IPR050723">
    <property type="entry name" value="CFA/CMAS"/>
</dbReference>
<reference evidence="4" key="1">
    <citation type="submission" date="2022-10" db="EMBL/GenBank/DDBJ databases">
        <title>The WGS of Solirubrobacter sp. CPCC 204708.</title>
        <authorList>
            <person name="Jiang Z."/>
        </authorList>
    </citation>
    <scope>NUCLEOTIDE SEQUENCE</scope>
    <source>
        <strain evidence="4">CPCC 204708</strain>
    </source>
</reference>
<name>A0ABT4RVB1_9ACTN</name>
<dbReference type="InterPro" id="IPR048976">
    <property type="entry name" value="WHD_PKMT"/>
</dbReference>
<dbReference type="RefSeq" id="WP_255526163.1">
    <property type="nucleotide sequence ID" value="NZ_JAPCID010000078.1"/>
</dbReference>
<evidence type="ECO:0000313" key="5">
    <source>
        <dbReference type="Proteomes" id="UP001147700"/>
    </source>
</evidence>
<evidence type="ECO:0000313" key="4">
    <source>
        <dbReference type="EMBL" id="MDA0142195.1"/>
    </source>
</evidence>
<dbReference type="Pfam" id="PF13649">
    <property type="entry name" value="Methyltransf_25"/>
    <property type="match status" value="1"/>
</dbReference>
<sequence length="470" mass="51475">MPETIYDEVRYSNFPYAQTHPDRLATVAVLHGIQPPDPFTARVLEIGCGAGGNLLAMAAASPNLRAVGVDLAAKPIAEAQQAVSEIGLTNLEFRQEDVRGLTNGALGQFDYVVAHGVYGWMPEDADDALLAAIKASLAPAGIAYVSFNAQPGGYFRRMLRDVGLWHARHESSVTDKAEKAQELFKFLQEYRVSDADTYGQLLGREVGVLADAPSYKLVHDDLGESWTPRWFAEFAEHAGRHGLGYVGEADLFSLRSEMLPEGVEALVWELADGDRIAFENISDALTARHFRQSVVAHAGNHATAEAAPERTMGLHWAVRPNAEPLEIGLTADAFAVLDRERPRALPFEALRAELDAEPEALAEALLDGFRRERLMPHAGPLRAAIEPGERPSASRLARWQASRGADMVSLAYMRVRMEEPAARVLITLLDGTRDRAAIRADLAAAVGFELSEEDLERNLVELARLFLLEP</sequence>
<feature type="domain" description="Methyltransferase regulatory" evidence="1">
    <location>
        <begin position="215"/>
        <end position="297"/>
    </location>
</feature>
<proteinExistence type="predicted"/>
<dbReference type="CDD" id="cd02440">
    <property type="entry name" value="AdoMet_MTases"/>
    <property type="match status" value="1"/>
</dbReference>
<evidence type="ECO:0000259" key="2">
    <source>
        <dbReference type="Pfam" id="PF13649"/>
    </source>
</evidence>
<protein>
    <submittedName>
        <fullName evidence="4">Class I SAM-dependent methyltransferase</fullName>
    </submittedName>
</protein>
<dbReference type="Gene3D" id="3.40.50.150">
    <property type="entry name" value="Vaccinia Virus protein VP39"/>
    <property type="match status" value="1"/>
</dbReference>
<keyword evidence="5" id="KW-1185">Reference proteome</keyword>
<dbReference type="InterPro" id="IPR029063">
    <property type="entry name" value="SAM-dependent_MTases_sf"/>
</dbReference>
<dbReference type="PANTHER" id="PTHR43667">
    <property type="entry name" value="CYCLOPROPANE-FATTY-ACYL-PHOSPHOLIPID SYNTHASE"/>
    <property type="match status" value="1"/>
</dbReference>
<gene>
    <name evidence="4" type="ORF">OJ962_32220</name>
</gene>
<feature type="domain" description="PKMT C-terminal winged helix" evidence="3">
    <location>
        <begin position="389"/>
        <end position="446"/>
    </location>
</feature>
<accession>A0ABT4RVB1</accession>
<dbReference type="Pfam" id="PF21782">
    <property type="entry name" value="WHD_PKMT"/>
    <property type="match status" value="1"/>
</dbReference>